<keyword evidence="1 4" id="KW-0349">Heme</keyword>
<dbReference type="Proteomes" id="UP001151081">
    <property type="component" value="Unassembled WGS sequence"/>
</dbReference>
<organism evidence="6 7">
    <name type="scientific">Polyangium jinanense</name>
    <dbReference type="NCBI Taxonomy" id="2829994"/>
    <lineage>
        <taxon>Bacteria</taxon>
        <taxon>Pseudomonadati</taxon>
        <taxon>Myxococcota</taxon>
        <taxon>Polyangia</taxon>
        <taxon>Polyangiales</taxon>
        <taxon>Polyangiaceae</taxon>
        <taxon>Polyangium</taxon>
    </lineage>
</organism>
<evidence type="ECO:0000256" key="4">
    <source>
        <dbReference type="PROSITE-ProRule" id="PRU00433"/>
    </source>
</evidence>
<keyword evidence="2 4" id="KW-0479">Metal-binding</keyword>
<dbReference type="SUPFAM" id="SSF46626">
    <property type="entry name" value="Cytochrome c"/>
    <property type="match status" value="1"/>
</dbReference>
<keyword evidence="7" id="KW-1185">Reference proteome</keyword>
<feature type="domain" description="Cytochrome c" evidence="5">
    <location>
        <begin position="146"/>
        <end position="258"/>
    </location>
</feature>
<dbReference type="AlphaFoldDB" id="A0A9X3X7F9"/>
<dbReference type="EMBL" id="JAGTJJ010000027">
    <property type="protein sequence ID" value="MDC3985199.1"/>
    <property type="molecule type" value="Genomic_DNA"/>
</dbReference>
<dbReference type="RefSeq" id="WP_272424214.1">
    <property type="nucleotide sequence ID" value="NZ_JAGTJJ010000027.1"/>
</dbReference>
<dbReference type="InterPro" id="IPR009056">
    <property type="entry name" value="Cyt_c-like_dom"/>
</dbReference>
<evidence type="ECO:0000259" key="5">
    <source>
        <dbReference type="PROSITE" id="PS51007"/>
    </source>
</evidence>
<evidence type="ECO:0000256" key="2">
    <source>
        <dbReference type="ARBA" id="ARBA00022723"/>
    </source>
</evidence>
<name>A0A9X3X7F9_9BACT</name>
<evidence type="ECO:0000313" key="7">
    <source>
        <dbReference type="Proteomes" id="UP001151081"/>
    </source>
</evidence>
<sequence>MAEPHAFPLEILGAPGTEVTVTLEVPAALSTRPTLSLEVTADNIVAGEAAFVAVNDGAPIDLGASGLGLRRPFGGTGRGTIPLAAGAVKTGKNRIAFRYARQVPDVSGFRVLGLAIRAPDDPVNQVELELPWDDPATWTAPLPDPAAVERGRTYFTTTSRDGGPTCARCHADDGADLAVFAFSNHSIQARAEHHLFSPEEAAAIASYIRSLPVAPVGRVHDPPFQPGPGMHGEAGAGYDAVLADDDALGAVLFPDGLPAEPAWDALASLDTSQLPSPVEVPTWLRWLPRKIDPGWFTRGDGLLASTEAALADPGTLADALAFQSAAIQIGKELLIQEGDHQGRIELLRYAAVKLWAWQRAHGGYEGADNGFPDGGPAFPYEVGFAFFEAGLAEAVPHAMAQALSWWVAQIAVNPGRGFSNGERPLNWRDVLLVAEDAGQGPSTMTFFHLLGSWEESRGALADDFGTAQGPVRLLAVPLLHVDVATREALFRRFFRREATFLAEGGTLAPNHHTLLANAWQSVCGEFSAAQRQGLRDVAPAELEPDLTACQENSP</sequence>
<dbReference type="InterPro" id="IPR036909">
    <property type="entry name" value="Cyt_c-like_dom_sf"/>
</dbReference>
<gene>
    <name evidence="6" type="ORF">KEG57_32275</name>
</gene>
<accession>A0A9X3X7F9</accession>
<comment type="caution">
    <text evidence="6">The sequence shown here is derived from an EMBL/GenBank/DDBJ whole genome shotgun (WGS) entry which is preliminary data.</text>
</comment>
<proteinExistence type="predicted"/>
<dbReference type="GO" id="GO:0009055">
    <property type="term" value="F:electron transfer activity"/>
    <property type="evidence" value="ECO:0007669"/>
    <property type="project" value="InterPro"/>
</dbReference>
<dbReference type="GO" id="GO:0046872">
    <property type="term" value="F:metal ion binding"/>
    <property type="evidence" value="ECO:0007669"/>
    <property type="project" value="UniProtKB-KW"/>
</dbReference>
<evidence type="ECO:0000256" key="3">
    <source>
        <dbReference type="ARBA" id="ARBA00023004"/>
    </source>
</evidence>
<dbReference type="GO" id="GO:0020037">
    <property type="term" value="F:heme binding"/>
    <property type="evidence" value="ECO:0007669"/>
    <property type="project" value="InterPro"/>
</dbReference>
<reference evidence="6 7" key="1">
    <citation type="submission" date="2021-04" db="EMBL/GenBank/DDBJ databases">
        <title>Genome analysis of Polyangium sp.</title>
        <authorList>
            <person name="Li Y."/>
            <person name="Wang J."/>
        </authorList>
    </citation>
    <scope>NUCLEOTIDE SEQUENCE [LARGE SCALE GENOMIC DNA]</scope>
    <source>
        <strain evidence="6 7">SDU14</strain>
    </source>
</reference>
<protein>
    <recommendedName>
        <fullName evidence="5">Cytochrome c domain-containing protein</fullName>
    </recommendedName>
</protein>
<evidence type="ECO:0000256" key="1">
    <source>
        <dbReference type="ARBA" id="ARBA00022617"/>
    </source>
</evidence>
<dbReference type="PROSITE" id="PS51007">
    <property type="entry name" value="CYTC"/>
    <property type="match status" value="1"/>
</dbReference>
<keyword evidence="3 4" id="KW-0408">Iron</keyword>
<evidence type="ECO:0000313" key="6">
    <source>
        <dbReference type="EMBL" id="MDC3985199.1"/>
    </source>
</evidence>